<dbReference type="PANTHER" id="PTHR31948:SF60">
    <property type="entry name" value="ZINC-FINGER HOMEODOMAIN PROTEIN 5"/>
    <property type="match status" value="1"/>
</dbReference>
<feature type="region of interest" description="Disordered" evidence="10">
    <location>
        <begin position="292"/>
        <end position="315"/>
    </location>
</feature>
<sequence>MEVRGQENETKGVGFSSYSHQTTGFDRKREGNHNGATVLTCTQTLDHSPFLQRQVSLGPKRSPNTDRVTLTSTTNTQVSCGSNSKPATVRYRECLRNHAASVGGNVFDGCGEFMPSGEEGSLEALKCAACDCHRNFHRKEMYGKTQFSGNSSRRSVIVSPIQLPHHHPLPSPTMLQHHHHQKYSSPSSAIVAPMNVAFASGGSGGGTESSSEDLNVFHSNAEGMPPPPPYVLSKKRFRTKFTQDQKEKMLVFAEKVGWRMQKQDEQEVERFCVEVGVKRQVFKVWMHNNKNNVKKQQQDQQELQEPLPLPLPLLD</sequence>
<name>A0A1Q3CN68_CEPFO</name>
<dbReference type="NCBIfam" id="TIGR01565">
    <property type="entry name" value="homeo_ZF_HD"/>
    <property type="match status" value="1"/>
</dbReference>
<dbReference type="FunFam" id="1.10.10.60:FF:000257">
    <property type="entry name" value="Zinc-finger homeodomain protein 2"/>
    <property type="match status" value="1"/>
</dbReference>
<dbReference type="Proteomes" id="UP000187406">
    <property type="component" value="Unassembled WGS sequence"/>
</dbReference>
<dbReference type="PROSITE" id="PS51523">
    <property type="entry name" value="ZF_HD_DIMER"/>
    <property type="match status" value="1"/>
</dbReference>
<evidence type="ECO:0000256" key="2">
    <source>
        <dbReference type="ARBA" id="ARBA00022723"/>
    </source>
</evidence>
<keyword evidence="8" id="KW-0804">Transcription</keyword>
<dbReference type="AlphaFoldDB" id="A0A1Q3CN68"/>
<dbReference type="GO" id="GO:0050793">
    <property type="term" value="P:regulation of developmental process"/>
    <property type="evidence" value="ECO:0007669"/>
    <property type="project" value="TreeGrafter"/>
</dbReference>
<keyword evidence="6" id="KW-0238">DNA-binding</keyword>
<reference evidence="13" key="1">
    <citation type="submission" date="2016-04" db="EMBL/GenBank/DDBJ databases">
        <title>Cephalotus genome sequencing.</title>
        <authorList>
            <person name="Fukushima K."/>
            <person name="Hasebe M."/>
            <person name="Fang X."/>
        </authorList>
    </citation>
    <scope>NUCLEOTIDE SEQUENCE [LARGE SCALE GENOMIC DNA]</scope>
    <source>
        <strain evidence="13">cv. St1</strain>
    </source>
</reference>
<evidence type="ECO:0000256" key="5">
    <source>
        <dbReference type="ARBA" id="ARBA00023015"/>
    </source>
</evidence>
<feature type="domain" description="ZF-HD dimerization-type" evidence="11">
    <location>
        <begin position="91"/>
        <end position="140"/>
    </location>
</feature>
<evidence type="ECO:0000313" key="13">
    <source>
        <dbReference type="Proteomes" id="UP000187406"/>
    </source>
</evidence>
<comment type="caution">
    <text evidence="12">The sequence shown here is derived from an EMBL/GenBank/DDBJ whole genome shotgun (WGS) entry which is preliminary data.</text>
</comment>
<evidence type="ECO:0000256" key="1">
    <source>
        <dbReference type="ARBA" id="ARBA00004123"/>
    </source>
</evidence>
<keyword evidence="13" id="KW-1185">Reference proteome</keyword>
<organism evidence="12 13">
    <name type="scientific">Cephalotus follicularis</name>
    <name type="common">Albany pitcher plant</name>
    <dbReference type="NCBI Taxonomy" id="3775"/>
    <lineage>
        <taxon>Eukaryota</taxon>
        <taxon>Viridiplantae</taxon>
        <taxon>Streptophyta</taxon>
        <taxon>Embryophyta</taxon>
        <taxon>Tracheophyta</taxon>
        <taxon>Spermatophyta</taxon>
        <taxon>Magnoliopsida</taxon>
        <taxon>eudicotyledons</taxon>
        <taxon>Gunneridae</taxon>
        <taxon>Pentapetalae</taxon>
        <taxon>rosids</taxon>
        <taxon>fabids</taxon>
        <taxon>Oxalidales</taxon>
        <taxon>Cephalotaceae</taxon>
        <taxon>Cephalotus</taxon>
    </lineage>
</organism>
<keyword evidence="3" id="KW-0863">Zinc-finger</keyword>
<dbReference type="InterPro" id="IPR006455">
    <property type="entry name" value="Homeodomain_ZF_HD"/>
</dbReference>
<evidence type="ECO:0000259" key="11">
    <source>
        <dbReference type="PROSITE" id="PS51523"/>
    </source>
</evidence>
<evidence type="ECO:0000256" key="3">
    <source>
        <dbReference type="ARBA" id="ARBA00022771"/>
    </source>
</evidence>
<evidence type="ECO:0000256" key="4">
    <source>
        <dbReference type="ARBA" id="ARBA00022833"/>
    </source>
</evidence>
<dbReference type="STRING" id="3775.A0A1Q3CN68"/>
<feature type="compositionally biased region" description="Basic and acidic residues" evidence="10">
    <location>
        <begin position="1"/>
        <end position="10"/>
    </location>
</feature>
<dbReference type="PANTHER" id="PTHR31948">
    <property type="entry name" value="ZINC-FINGER HOMEODOMAIN PROTEIN 2"/>
    <property type="match status" value="1"/>
</dbReference>
<dbReference type="SUPFAM" id="SSF46689">
    <property type="entry name" value="Homeodomain-like"/>
    <property type="match status" value="1"/>
</dbReference>
<dbReference type="FunCoup" id="A0A1Q3CN68">
    <property type="interactions" value="27"/>
</dbReference>
<evidence type="ECO:0000256" key="8">
    <source>
        <dbReference type="ARBA" id="ARBA00023163"/>
    </source>
</evidence>
<dbReference type="InParanoid" id="A0A1Q3CN68"/>
<gene>
    <name evidence="12" type="ORF">CFOL_v3_25133</name>
</gene>
<evidence type="ECO:0000256" key="6">
    <source>
        <dbReference type="ARBA" id="ARBA00023125"/>
    </source>
</evidence>
<keyword evidence="7" id="KW-0371">Homeobox</keyword>
<dbReference type="EMBL" id="BDDD01002469">
    <property type="protein sequence ID" value="GAV81679.1"/>
    <property type="molecule type" value="Genomic_DNA"/>
</dbReference>
<dbReference type="GO" id="GO:0000976">
    <property type="term" value="F:transcription cis-regulatory region binding"/>
    <property type="evidence" value="ECO:0007669"/>
    <property type="project" value="TreeGrafter"/>
</dbReference>
<dbReference type="GO" id="GO:0003700">
    <property type="term" value="F:DNA-binding transcription factor activity"/>
    <property type="evidence" value="ECO:0007669"/>
    <property type="project" value="TreeGrafter"/>
</dbReference>
<protein>
    <submittedName>
        <fullName evidence="12">ZF-HD_dimer domain-containing protein</fullName>
    </submittedName>
</protein>
<evidence type="ECO:0000313" key="12">
    <source>
        <dbReference type="EMBL" id="GAV81679.1"/>
    </source>
</evidence>
<dbReference type="NCBIfam" id="TIGR01566">
    <property type="entry name" value="ZF_HD_prot_N"/>
    <property type="match status" value="1"/>
</dbReference>
<dbReference type="InterPro" id="IPR009057">
    <property type="entry name" value="Homeodomain-like_sf"/>
</dbReference>
<dbReference type="Pfam" id="PF04770">
    <property type="entry name" value="ZF-HD_dimer"/>
    <property type="match status" value="1"/>
</dbReference>
<keyword evidence="4" id="KW-0862">Zinc</keyword>
<evidence type="ECO:0000256" key="9">
    <source>
        <dbReference type="ARBA" id="ARBA00023242"/>
    </source>
</evidence>
<accession>A0A1Q3CN68</accession>
<dbReference type="GO" id="GO:0008270">
    <property type="term" value="F:zinc ion binding"/>
    <property type="evidence" value="ECO:0007669"/>
    <property type="project" value="UniProtKB-KW"/>
</dbReference>
<keyword evidence="5" id="KW-0805">Transcription regulation</keyword>
<dbReference type="Gene3D" id="1.10.10.60">
    <property type="entry name" value="Homeodomain-like"/>
    <property type="match status" value="1"/>
</dbReference>
<evidence type="ECO:0000256" key="7">
    <source>
        <dbReference type="ARBA" id="ARBA00023155"/>
    </source>
</evidence>
<dbReference type="OrthoDB" id="1910053at2759"/>
<comment type="subcellular location">
    <subcellularLocation>
        <location evidence="1">Nucleus</location>
    </subcellularLocation>
</comment>
<proteinExistence type="predicted"/>
<keyword evidence="9" id="KW-0539">Nucleus</keyword>
<dbReference type="GO" id="GO:0005634">
    <property type="term" value="C:nucleus"/>
    <property type="evidence" value="ECO:0007669"/>
    <property type="project" value="UniProtKB-SubCell"/>
</dbReference>
<evidence type="ECO:0000256" key="10">
    <source>
        <dbReference type="SAM" id="MobiDB-lite"/>
    </source>
</evidence>
<dbReference type="InterPro" id="IPR006456">
    <property type="entry name" value="ZF_HD_homeobox_Cys/His_dimer"/>
</dbReference>
<feature type="region of interest" description="Disordered" evidence="10">
    <location>
        <begin position="1"/>
        <end position="32"/>
    </location>
</feature>
<keyword evidence="2" id="KW-0479">Metal-binding</keyword>